<evidence type="ECO:0000313" key="2">
    <source>
        <dbReference type="Proteomes" id="UP001156389"/>
    </source>
</evidence>
<comment type="caution">
    <text evidence="1">The sequence shown here is derived from an EMBL/GenBank/DDBJ whole genome shotgun (WGS) entry which is preliminary data.</text>
</comment>
<gene>
    <name evidence="1" type="ORF">LHJ74_03125</name>
</gene>
<keyword evidence="2" id="KW-1185">Reference proteome</keyword>
<evidence type="ECO:0000313" key="1">
    <source>
        <dbReference type="EMBL" id="MCT2588936.1"/>
    </source>
</evidence>
<dbReference type="InterPro" id="IPR052209">
    <property type="entry name" value="CbiZ"/>
</dbReference>
<organism evidence="1 2">
    <name type="scientific">Streptomyces gossypii</name>
    <dbReference type="NCBI Taxonomy" id="2883101"/>
    <lineage>
        <taxon>Bacteria</taxon>
        <taxon>Bacillati</taxon>
        <taxon>Actinomycetota</taxon>
        <taxon>Actinomycetes</taxon>
        <taxon>Kitasatosporales</taxon>
        <taxon>Streptomycetaceae</taxon>
        <taxon>Streptomyces</taxon>
    </lineage>
</organism>
<proteinExistence type="predicted"/>
<dbReference type="Proteomes" id="UP001156389">
    <property type="component" value="Unassembled WGS sequence"/>
</dbReference>
<reference evidence="1 2" key="1">
    <citation type="submission" date="2021-10" db="EMBL/GenBank/DDBJ databases">
        <title>Streptomyces gossypii sp. nov., isolated from soil collected from cotton field.</title>
        <authorList>
            <person name="Ge X."/>
            <person name="Chen X."/>
            <person name="Liu W."/>
        </authorList>
    </citation>
    <scope>NUCLEOTIDE SEQUENCE [LARGE SCALE GENOMIC DNA]</scope>
    <source>
        <strain evidence="1 2">N2-109</strain>
    </source>
</reference>
<dbReference type="InterPro" id="IPR002808">
    <property type="entry name" value="AdoCbi_amidolase"/>
</dbReference>
<protein>
    <submittedName>
        <fullName evidence="1">Adenosylcobinamide amidohydrolase</fullName>
    </submittedName>
</protein>
<dbReference type="Pfam" id="PF01955">
    <property type="entry name" value="CbiZ"/>
    <property type="match status" value="1"/>
</dbReference>
<dbReference type="PANTHER" id="PTHR35336">
    <property type="entry name" value="ADENOSYLCOBINAMIDE AMIDOHYDROLASE"/>
    <property type="match status" value="1"/>
</dbReference>
<dbReference type="EMBL" id="JAJAGO010000001">
    <property type="protein sequence ID" value="MCT2588936.1"/>
    <property type="molecule type" value="Genomic_DNA"/>
</dbReference>
<accession>A0ABT2JM27</accession>
<name>A0ABT2JM27_9ACTN</name>
<dbReference type="PANTHER" id="PTHR35336:SF5">
    <property type="entry name" value="ADENOSYLCOBINAMIDE AMIDOHYDROLASE"/>
    <property type="match status" value="1"/>
</dbReference>
<sequence length="232" mass="23805">MTLTSRTSAPLSETVLLERSEDGLRLPLLLWAPGPGWRMLSSAVLGGGWGERHWVLNAQVTPGYRRPDPAAHLAALAAEAGAEGPGVGLMTAAEVTDRCWAADEGAEALVTAGVGVHGWAAAPVPVPAARPGPPRAGTVNIVVALPVPLSTGALVNAVTTATEAKVQALRDAGYDASGTPTDAVCAAAPLIVDGHPEEPFAGPRSRWGSRLARAVHAATLRACLADHRRRVG</sequence>